<dbReference type="Proteomes" id="UP000669133">
    <property type="component" value="Unassembled WGS sequence"/>
</dbReference>
<evidence type="ECO:0000256" key="5">
    <source>
        <dbReference type="ARBA" id="ARBA00022723"/>
    </source>
</evidence>
<dbReference type="AlphaFoldDB" id="A0A8H7ZE34"/>
<comment type="caution">
    <text evidence="15">The sequence shown here is derived from an EMBL/GenBank/DDBJ whole genome shotgun (WGS) entry which is preliminary data.</text>
</comment>
<comment type="subcellular location">
    <subcellularLocation>
        <location evidence="1">Nucleus</location>
    </subcellularLocation>
</comment>
<keyword evidence="5" id="KW-0479">Metal-binding</keyword>
<comment type="similarity">
    <text evidence="2">Belongs to the MYST (SAS/MOZ) family.</text>
</comment>
<dbReference type="OrthoDB" id="787137at2759"/>
<organism evidence="15 16">
    <name type="scientific">Candida metapsilosis</name>
    <dbReference type="NCBI Taxonomy" id="273372"/>
    <lineage>
        <taxon>Eukaryota</taxon>
        <taxon>Fungi</taxon>
        <taxon>Dikarya</taxon>
        <taxon>Ascomycota</taxon>
        <taxon>Saccharomycotina</taxon>
        <taxon>Pichiomycetes</taxon>
        <taxon>Debaryomycetaceae</taxon>
        <taxon>Candida/Lodderomyces clade</taxon>
        <taxon>Candida</taxon>
    </lineage>
</organism>
<protein>
    <recommendedName>
        <fullName evidence="3">histone acetyltransferase</fullName>
        <ecNumber evidence="3">2.3.1.48</ecNumber>
    </recommendedName>
</protein>
<sequence>MSLTVPSITQDQNGKKLSSKSTSYYGRLEKPNIGTVTFGKYEFEPWYGNPAYFNPYEGVRNMLGYEYGNMIAEDPMSRKRLKSYSVEECFVDHLYVCEYCFKYTAKENEMLEHWEICKLHRENPDVGTSVYYDRKKNHIIREIKGYEDPLFCQNLCLFGKLFLDDKSVYFNIDHFNFYVFYAKDGERDYIPMGFFSKEMIAYDPTTNLACICVFPPFQRRHIGAMLIEFSYELARLTQESSGPEIPLSPYGKVSYLHFWSKNLAKELIQRRSRSFTLEELSTATGYRREDILFTMEYMEVLVQDSNRKVTFSSEKFQQWIKTTKFDVNKQHPLLDKKSLLL</sequence>
<evidence type="ECO:0000256" key="4">
    <source>
        <dbReference type="ARBA" id="ARBA00022679"/>
    </source>
</evidence>
<dbReference type="GO" id="GO:0008270">
    <property type="term" value="F:zinc ion binding"/>
    <property type="evidence" value="ECO:0007669"/>
    <property type="project" value="UniProtKB-KW"/>
</dbReference>
<keyword evidence="10" id="KW-0804">Transcription</keyword>
<evidence type="ECO:0000256" key="6">
    <source>
        <dbReference type="ARBA" id="ARBA00022771"/>
    </source>
</evidence>
<dbReference type="GO" id="GO:0035267">
    <property type="term" value="C:NuA4 histone acetyltransferase complex"/>
    <property type="evidence" value="ECO:0007669"/>
    <property type="project" value="TreeGrafter"/>
</dbReference>
<evidence type="ECO:0000256" key="8">
    <source>
        <dbReference type="ARBA" id="ARBA00022990"/>
    </source>
</evidence>
<dbReference type="RefSeq" id="XP_067546118.1">
    <property type="nucleotide sequence ID" value="XM_067693726.1"/>
</dbReference>
<dbReference type="PANTHER" id="PTHR10615">
    <property type="entry name" value="HISTONE ACETYLTRANSFERASE"/>
    <property type="match status" value="1"/>
</dbReference>
<accession>A0A8H7ZE34</accession>
<proteinExistence type="inferred from homology"/>
<keyword evidence="7" id="KW-0862">Zinc</keyword>
<evidence type="ECO:0000256" key="10">
    <source>
        <dbReference type="ARBA" id="ARBA00023163"/>
    </source>
</evidence>
<dbReference type="Gene3D" id="1.10.10.10">
    <property type="entry name" value="Winged helix-like DNA-binding domain superfamily/Winged helix DNA-binding domain"/>
    <property type="match status" value="1"/>
</dbReference>
<reference evidence="15 16" key="1">
    <citation type="submission" date="2020-12" db="EMBL/GenBank/DDBJ databases">
        <title>Effect of drift, selection, and recombination on the evolution of hybrid genomes in Candida yeast pathogens.</title>
        <authorList>
            <person name="Mixao V."/>
            <person name="Ksiezopolska E."/>
            <person name="Saus E."/>
            <person name="Boekhout T."/>
            <person name="Gacser A."/>
            <person name="Gabaldon T."/>
        </authorList>
    </citation>
    <scope>NUCLEOTIDE SEQUENCE [LARGE SCALE GENOMIC DNA]</scope>
    <source>
        <strain evidence="15 16">BP57</strain>
    </source>
</reference>
<dbReference type="Pfam" id="PF01853">
    <property type="entry name" value="MOZ_SAS"/>
    <property type="match status" value="1"/>
</dbReference>
<evidence type="ECO:0000256" key="2">
    <source>
        <dbReference type="ARBA" id="ARBA00010107"/>
    </source>
</evidence>
<feature type="domain" description="MYST-type HAT" evidence="14">
    <location>
        <begin position="28"/>
        <end position="321"/>
    </location>
</feature>
<dbReference type="GO" id="GO:0006355">
    <property type="term" value="P:regulation of DNA-templated transcription"/>
    <property type="evidence" value="ECO:0007669"/>
    <property type="project" value="InterPro"/>
</dbReference>
<dbReference type="InterPro" id="IPR050603">
    <property type="entry name" value="MYST_HAT"/>
</dbReference>
<dbReference type="GeneID" id="93653262"/>
<keyword evidence="12" id="KW-0012">Acyltransferase</keyword>
<dbReference type="PANTHER" id="PTHR10615:SF219">
    <property type="entry name" value="HISTONE ACETYLTRANSFERASE KAT5"/>
    <property type="match status" value="1"/>
</dbReference>
<keyword evidence="16" id="KW-1185">Reference proteome</keyword>
<keyword evidence="4" id="KW-0808">Transferase</keyword>
<evidence type="ECO:0000256" key="11">
    <source>
        <dbReference type="ARBA" id="ARBA00023242"/>
    </source>
</evidence>
<dbReference type="InterPro" id="IPR002717">
    <property type="entry name" value="HAT_MYST-type"/>
</dbReference>
<keyword evidence="6" id="KW-0863">Zinc-finger</keyword>
<dbReference type="Gene3D" id="3.40.630.30">
    <property type="match status" value="1"/>
</dbReference>
<keyword evidence="8" id="KW-0007">Acetylation</keyword>
<name>A0A8H7ZE34_9ASCO</name>
<feature type="active site" description="Proton donor/acceptor" evidence="13">
    <location>
        <position position="244"/>
    </location>
</feature>
<evidence type="ECO:0000313" key="16">
    <source>
        <dbReference type="Proteomes" id="UP000669133"/>
    </source>
</evidence>
<evidence type="ECO:0000256" key="7">
    <source>
        <dbReference type="ARBA" id="ARBA00022833"/>
    </source>
</evidence>
<dbReference type="Gene3D" id="3.30.60.60">
    <property type="entry name" value="N-acetyl transferase-like"/>
    <property type="match status" value="1"/>
</dbReference>
<evidence type="ECO:0000313" key="15">
    <source>
        <dbReference type="EMBL" id="KAG5417002.1"/>
    </source>
</evidence>
<dbReference type="EMBL" id="JAEOAQ010000007">
    <property type="protein sequence ID" value="KAG5417002.1"/>
    <property type="molecule type" value="Genomic_DNA"/>
</dbReference>
<dbReference type="GO" id="GO:0005634">
    <property type="term" value="C:nucleus"/>
    <property type="evidence" value="ECO:0007669"/>
    <property type="project" value="UniProtKB-SubCell"/>
</dbReference>
<evidence type="ECO:0000259" key="14">
    <source>
        <dbReference type="PROSITE" id="PS51726"/>
    </source>
</evidence>
<dbReference type="InterPro" id="IPR016181">
    <property type="entry name" value="Acyl_CoA_acyltransferase"/>
</dbReference>
<dbReference type="EC" id="2.3.1.48" evidence="3"/>
<evidence type="ECO:0000256" key="9">
    <source>
        <dbReference type="ARBA" id="ARBA00023015"/>
    </source>
</evidence>
<evidence type="ECO:0000256" key="13">
    <source>
        <dbReference type="PIRSR" id="PIRSR602717-51"/>
    </source>
</evidence>
<dbReference type="GO" id="GO:0046972">
    <property type="term" value="F:histone H4K16 acetyltransferase activity"/>
    <property type="evidence" value="ECO:0007669"/>
    <property type="project" value="TreeGrafter"/>
</dbReference>
<keyword evidence="9" id="KW-0805">Transcription regulation</keyword>
<gene>
    <name evidence="15" type="ORF">I9W82_004633</name>
</gene>
<dbReference type="InterPro" id="IPR036388">
    <property type="entry name" value="WH-like_DNA-bd_sf"/>
</dbReference>
<evidence type="ECO:0000256" key="3">
    <source>
        <dbReference type="ARBA" id="ARBA00013184"/>
    </source>
</evidence>
<keyword evidence="11" id="KW-0539">Nucleus</keyword>
<dbReference type="PROSITE" id="PS51726">
    <property type="entry name" value="MYST_HAT"/>
    <property type="match status" value="1"/>
</dbReference>
<evidence type="ECO:0000256" key="1">
    <source>
        <dbReference type="ARBA" id="ARBA00004123"/>
    </source>
</evidence>
<dbReference type="SUPFAM" id="SSF55729">
    <property type="entry name" value="Acyl-CoA N-acyltransferases (Nat)"/>
    <property type="match status" value="1"/>
</dbReference>
<evidence type="ECO:0000256" key="12">
    <source>
        <dbReference type="ARBA" id="ARBA00023315"/>
    </source>
</evidence>